<comment type="caution">
    <text evidence="3">The sequence shown here is derived from an EMBL/GenBank/DDBJ whole genome shotgun (WGS) entry which is preliminary data.</text>
</comment>
<dbReference type="Gene3D" id="3.40.50.1820">
    <property type="entry name" value="alpha/beta hydrolase"/>
    <property type="match status" value="1"/>
</dbReference>
<evidence type="ECO:0000256" key="1">
    <source>
        <dbReference type="ARBA" id="ARBA00022801"/>
    </source>
</evidence>
<dbReference type="PANTHER" id="PTHR43329">
    <property type="entry name" value="EPOXIDE HYDROLASE"/>
    <property type="match status" value="1"/>
</dbReference>
<dbReference type="InterPro" id="IPR029058">
    <property type="entry name" value="AB_hydrolase_fold"/>
</dbReference>
<dbReference type="Proteomes" id="UP001594351">
    <property type="component" value="Unassembled WGS sequence"/>
</dbReference>
<keyword evidence="4" id="KW-1185">Reference proteome</keyword>
<name>A0ABV6YWL5_UNCC1</name>
<keyword evidence="1 3" id="KW-0378">Hydrolase</keyword>
<dbReference type="PRINTS" id="PR00111">
    <property type="entry name" value="ABHYDROLASE"/>
</dbReference>
<dbReference type="GO" id="GO:0016787">
    <property type="term" value="F:hydrolase activity"/>
    <property type="evidence" value="ECO:0007669"/>
    <property type="project" value="UniProtKB-KW"/>
</dbReference>
<organism evidence="3 4">
    <name type="scientific">candidate division CSSED10-310 bacterium</name>
    <dbReference type="NCBI Taxonomy" id="2855610"/>
    <lineage>
        <taxon>Bacteria</taxon>
        <taxon>Bacteria division CSSED10-310</taxon>
    </lineage>
</organism>
<dbReference type="Pfam" id="PF00561">
    <property type="entry name" value="Abhydrolase_1"/>
    <property type="match status" value="1"/>
</dbReference>
<gene>
    <name evidence="3" type="ORF">ACFL27_10425</name>
</gene>
<accession>A0ABV6YWL5</accession>
<evidence type="ECO:0000259" key="2">
    <source>
        <dbReference type="Pfam" id="PF00561"/>
    </source>
</evidence>
<evidence type="ECO:0000313" key="3">
    <source>
        <dbReference type="EMBL" id="MFC1850596.1"/>
    </source>
</evidence>
<proteinExistence type="predicted"/>
<dbReference type="EMBL" id="JBHPBY010000110">
    <property type="protein sequence ID" value="MFC1850596.1"/>
    <property type="molecule type" value="Genomic_DNA"/>
</dbReference>
<dbReference type="PRINTS" id="PR00412">
    <property type="entry name" value="EPOXHYDRLASE"/>
</dbReference>
<evidence type="ECO:0000313" key="4">
    <source>
        <dbReference type="Proteomes" id="UP001594351"/>
    </source>
</evidence>
<dbReference type="InterPro" id="IPR000073">
    <property type="entry name" value="AB_hydrolase_1"/>
</dbReference>
<feature type="domain" description="AB hydrolase-1" evidence="2">
    <location>
        <begin position="28"/>
        <end position="273"/>
    </location>
</feature>
<dbReference type="SUPFAM" id="SSF53474">
    <property type="entry name" value="alpha/beta-Hydrolases"/>
    <property type="match status" value="1"/>
</dbReference>
<reference evidence="3 4" key="1">
    <citation type="submission" date="2024-09" db="EMBL/GenBank/DDBJ databases">
        <title>Laminarin stimulates single cell rates of sulfate reduction while oxygen inhibits transcriptomic activity in coastal marine sediment.</title>
        <authorList>
            <person name="Lindsay M."/>
            <person name="Orcutt B."/>
            <person name="Emerson D."/>
            <person name="Stepanauskas R."/>
            <person name="D'Angelo T."/>
        </authorList>
    </citation>
    <scope>NUCLEOTIDE SEQUENCE [LARGE SCALE GENOMIC DNA]</scope>
    <source>
        <strain evidence="3">SAG AM-311-K15</strain>
    </source>
</reference>
<dbReference type="InterPro" id="IPR000639">
    <property type="entry name" value="Epox_hydrolase-like"/>
</dbReference>
<sequence length="289" mass="33466">MYPELKHDIVQTNGISLHVVKAGPNNGPVVILLHGFPEFWYGWRYQIPYLALAGYQVWVPDQRGYNLSDKPVGVNAYNLDELAADVLGLIEASGRDKVSLVGHDWGAAVAWWVVNKYPHRFEHLVILNVPHHVVMHRHMRRSFSQMLRSWYIFFFQVPHLPETAVRLAQWFLLERVLRRSSRKGTFTTADLELYRQAWSQPGAITAMISWYRALFQSAVQRPESFRITVPTLLIWGGLDKFLGREMAGPSIDLCDDGHLVLLPEASHWVQHEENERVNKLIDDFMRYNP</sequence>
<protein>
    <submittedName>
        <fullName evidence="3">Alpha/beta fold hydrolase</fullName>
    </submittedName>
</protein>